<proteinExistence type="predicted"/>
<reference evidence="2" key="2">
    <citation type="submission" date="2021-12" db="EMBL/GenBank/DDBJ databases">
        <title>Resequencing data analysis of finger millet.</title>
        <authorList>
            <person name="Hatakeyama M."/>
            <person name="Aluri S."/>
            <person name="Balachadran M.T."/>
            <person name="Sivarajan S.R."/>
            <person name="Poveda L."/>
            <person name="Shimizu-Inatsugi R."/>
            <person name="Schlapbach R."/>
            <person name="Sreeman S.M."/>
            <person name="Shimizu K.K."/>
        </authorList>
    </citation>
    <scope>NUCLEOTIDE SEQUENCE</scope>
</reference>
<comment type="caution">
    <text evidence="2">The sequence shown here is derived from an EMBL/GenBank/DDBJ whole genome shotgun (WGS) entry which is preliminary data.</text>
</comment>
<keyword evidence="3" id="KW-1185">Reference proteome</keyword>
<organism evidence="2 3">
    <name type="scientific">Eleusine coracana subsp. coracana</name>
    <dbReference type="NCBI Taxonomy" id="191504"/>
    <lineage>
        <taxon>Eukaryota</taxon>
        <taxon>Viridiplantae</taxon>
        <taxon>Streptophyta</taxon>
        <taxon>Embryophyta</taxon>
        <taxon>Tracheophyta</taxon>
        <taxon>Spermatophyta</taxon>
        <taxon>Magnoliopsida</taxon>
        <taxon>Liliopsida</taxon>
        <taxon>Poales</taxon>
        <taxon>Poaceae</taxon>
        <taxon>PACMAD clade</taxon>
        <taxon>Chloridoideae</taxon>
        <taxon>Cynodonteae</taxon>
        <taxon>Eleusininae</taxon>
        <taxon>Eleusine</taxon>
    </lineage>
</organism>
<dbReference type="EMBL" id="BQKI01000081">
    <property type="protein sequence ID" value="GJN28797.1"/>
    <property type="molecule type" value="Genomic_DNA"/>
</dbReference>
<dbReference type="Pfam" id="PF13966">
    <property type="entry name" value="zf-RVT"/>
    <property type="match status" value="1"/>
</dbReference>
<accession>A0AAV5F1R2</accession>
<evidence type="ECO:0000313" key="3">
    <source>
        <dbReference type="Proteomes" id="UP001054889"/>
    </source>
</evidence>
<dbReference type="InterPro" id="IPR026960">
    <property type="entry name" value="RVT-Znf"/>
</dbReference>
<feature type="domain" description="Reverse transcriptase zinc-binding" evidence="1">
    <location>
        <begin position="80"/>
        <end position="164"/>
    </location>
</feature>
<dbReference type="Proteomes" id="UP001054889">
    <property type="component" value="Unassembled WGS sequence"/>
</dbReference>
<dbReference type="AlphaFoldDB" id="A0AAV5F1R2"/>
<protein>
    <recommendedName>
        <fullName evidence="1">Reverse transcriptase zinc-binding domain-containing protein</fullName>
    </recommendedName>
</protein>
<sequence>MGSCIADLAPEVVAAVPQKIRLTRTVAEAFTNNRWPTDIQGGLSLIGQYEYFLLSDTIREIALSLEEDKHTWKFEASGIFSSRSAYQAFFNGSITFEPWRLIWKSWVPGKCKIFLWLAIRNRCWTADRLAKRGLDHPDNCVLCDQEDETAQHILTSCVFAREFWYRILAPLGFANSVPGQHDIIFAKWWKKASRRIPKEKRKGFNSVVVLGAWLLWKHRNAGVFEQSSPNISALVQQFDDEFHLWCLAGARGLRALGTGAVVS</sequence>
<name>A0AAV5F1R2_ELECO</name>
<gene>
    <name evidence="2" type="primary">gb16962</name>
    <name evidence="2" type="ORF">PR202_gb16962</name>
</gene>
<evidence type="ECO:0000259" key="1">
    <source>
        <dbReference type="Pfam" id="PF13966"/>
    </source>
</evidence>
<evidence type="ECO:0000313" key="2">
    <source>
        <dbReference type="EMBL" id="GJN28797.1"/>
    </source>
</evidence>
<reference evidence="2" key="1">
    <citation type="journal article" date="2018" name="DNA Res.">
        <title>Multiple hybrid de novo genome assembly of finger millet, an orphan allotetraploid crop.</title>
        <authorList>
            <person name="Hatakeyama M."/>
            <person name="Aluri S."/>
            <person name="Balachadran M.T."/>
            <person name="Sivarajan S.R."/>
            <person name="Patrignani A."/>
            <person name="Gruter S."/>
            <person name="Poveda L."/>
            <person name="Shimizu-Inatsugi R."/>
            <person name="Baeten J."/>
            <person name="Francoijs K.J."/>
            <person name="Nataraja K.N."/>
            <person name="Reddy Y.A.N."/>
            <person name="Phadnis S."/>
            <person name="Ravikumar R.L."/>
            <person name="Schlapbach R."/>
            <person name="Sreeman S.M."/>
            <person name="Shimizu K.K."/>
        </authorList>
    </citation>
    <scope>NUCLEOTIDE SEQUENCE</scope>
</reference>